<keyword evidence="3" id="KW-1015">Disulfide bond</keyword>
<dbReference type="InterPro" id="IPR020901">
    <property type="entry name" value="Prtase_inh_Kunz-CS"/>
</dbReference>
<dbReference type="PANTHER" id="PTHR10083:SF328">
    <property type="entry name" value="TISSUE FACTOR PATHWAY INHIBITOR"/>
    <property type="match status" value="1"/>
</dbReference>
<dbReference type="GO" id="GO:0004867">
    <property type="term" value="F:serine-type endopeptidase inhibitor activity"/>
    <property type="evidence" value="ECO:0007669"/>
    <property type="project" value="UniProtKB-KW"/>
</dbReference>
<dbReference type="Pfam" id="PF00014">
    <property type="entry name" value="Kunitz_BPTI"/>
    <property type="match status" value="1"/>
</dbReference>
<reference evidence="5" key="1">
    <citation type="journal article" date="2011" name="PLoS ONE">
        <title>A deep insight into the sialotranscriptome of the gulf coast tick, Amblyomma maculatum.</title>
        <authorList>
            <person name="Karim S."/>
            <person name="Singh P."/>
            <person name="Ribeiro J.M."/>
        </authorList>
    </citation>
    <scope>NUCLEOTIDE SEQUENCE</scope>
    <source>
        <tissue evidence="5">Salivary gland</tissue>
    </source>
</reference>
<dbReference type="PRINTS" id="PR00759">
    <property type="entry name" value="BASICPTASE"/>
</dbReference>
<dbReference type="GO" id="GO:0005615">
    <property type="term" value="C:extracellular space"/>
    <property type="evidence" value="ECO:0007669"/>
    <property type="project" value="TreeGrafter"/>
</dbReference>
<dbReference type="Gene3D" id="4.10.410.10">
    <property type="entry name" value="Pancreatic trypsin inhibitor Kunitz domain"/>
    <property type="match status" value="1"/>
</dbReference>
<evidence type="ECO:0000256" key="3">
    <source>
        <dbReference type="ARBA" id="ARBA00023157"/>
    </source>
</evidence>
<protein>
    <recommendedName>
        <fullName evidence="4">BPTI/Kunitz inhibitor domain-containing protein</fullName>
    </recommendedName>
</protein>
<dbReference type="PROSITE" id="PS50279">
    <property type="entry name" value="BPTI_KUNITZ_2"/>
    <property type="match status" value="1"/>
</dbReference>
<dbReference type="EMBL" id="JO841329">
    <property type="protein sequence ID" value="AEO32946.1"/>
    <property type="molecule type" value="mRNA"/>
</dbReference>
<evidence type="ECO:0000259" key="4">
    <source>
        <dbReference type="PROSITE" id="PS50279"/>
    </source>
</evidence>
<evidence type="ECO:0000313" key="5">
    <source>
        <dbReference type="EMBL" id="AEO32946.1"/>
    </source>
</evidence>
<evidence type="ECO:0000256" key="2">
    <source>
        <dbReference type="ARBA" id="ARBA00022900"/>
    </source>
</evidence>
<accession>G3MHH8</accession>
<feature type="non-terminal residue" evidence="5">
    <location>
        <position position="1"/>
    </location>
</feature>
<dbReference type="InterPro" id="IPR036880">
    <property type="entry name" value="Kunitz_BPTI_sf"/>
</dbReference>
<dbReference type="SUPFAM" id="SSF57362">
    <property type="entry name" value="BPTI-like"/>
    <property type="match status" value="1"/>
</dbReference>
<dbReference type="PROSITE" id="PS00280">
    <property type="entry name" value="BPTI_KUNITZ_1"/>
    <property type="match status" value="1"/>
</dbReference>
<dbReference type="InterPro" id="IPR050098">
    <property type="entry name" value="TFPI/VKTCI-like"/>
</dbReference>
<name>G3MHH8_AMBMU</name>
<dbReference type="InterPro" id="IPR002223">
    <property type="entry name" value="Kunitz_BPTI"/>
</dbReference>
<dbReference type="SMART" id="SM00131">
    <property type="entry name" value="KU"/>
    <property type="match status" value="1"/>
</dbReference>
<keyword evidence="1" id="KW-0646">Protease inhibitor</keyword>
<sequence>ANIDAACFQRRYPGPCMGHFTRFYYNRELRTCEPFIYGGCRRNKNNFETLEKCQEKCSGKENGENNLF</sequence>
<proteinExistence type="evidence at transcript level"/>
<dbReference type="CDD" id="cd00109">
    <property type="entry name" value="Kunitz-type"/>
    <property type="match status" value="1"/>
</dbReference>
<evidence type="ECO:0000256" key="1">
    <source>
        <dbReference type="ARBA" id="ARBA00022690"/>
    </source>
</evidence>
<keyword evidence="2" id="KW-0722">Serine protease inhibitor</keyword>
<feature type="domain" description="BPTI/Kunitz inhibitor" evidence="4">
    <location>
        <begin position="7"/>
        <end position="57"/>
    </location>
</feature>
<dbReference type="AlphaFoldDB" id="G3MHH8"/>
<organism evidence="5">
    <name type="scientific">Amblyomma maculatum</name>
    <name type="common">Gulf Coast tick</name>
    <dbReference type="NCBI Taxonomy" id="34609"/>
    <lineage>
        <taxon>Eukaryota</taxon>
        <taxon>Metazoa</taxon>
        <taxon>Ecdysozoa</taxon>
        <taxon>Arthropoda</taxon>
        <taxon>Chelicerata</taxon>
        <taxon>Arachnida</taxon>
        <taxon>Acari</taxon>
        <taxon>Parasitiformes</taxon>
        <taxon>Ixodida</taxon>
        <taxon>Ixodoidea</taxon>
        <taxon>Ixodidae</taxon>
        <taxon>Amblyomminae</taxon>
        <taxon>Amblyomma</taxon>
    </lineage>
</organism>
<dbReference type="PANTHER" id="PTHR10083">
    <property type="entry name" value="KUNITZ-TYPE PROTEASE INHIBITOR-RELATED"/>
    <property type="match status" value="1"/>
</dbReference>